<dbReference type="Pfam" id="PF07508">
    <property type="entry name" value="Recombinase"/>
    <property type="match status" value="1"/>
</dbReference>
<dbReference type="InterPro" id="IPR050639">
    <property type="entry name" value="SSR_resolvase"/>
</dbReference>
<dbReference type="InterPro" id="IPR011109">
    <property type="entry name" value="DNA_bind_recombinase_dom"/>
</dbReference>
<dbReference type="InterPro" id="IPR038109">
    <property type="entry name" value="DNA_bind_recomb_sf"/>
</dbReference>
<proteinExistence type="predicted"/>
<evidence type="ECO:0000313" key="5">
    <source>
        <dbReference type="EMBL" id="MFB9200028.1"/>
    </source>
</evidence>
<evidence type="ECO:0000259" key="4">
    <source>
        <dbReference type="Pfam" id="PF07508"/>
    </source>
</evidence>
<evidence type="ECO:0000313" key="6">
    <source>
        <dbReference type="Proteomes" id="UP001589647"/>
    </source>
</evidence>
<dbReference type="Proteomes" id="UP001589647">
    <property type="component" value="Unassembled WGS sequence"/>
</dbReference>
<reference evidence="5 6" key="1">
    <citation type="submission" date="2024-09" db="EMBL/GenBank/DDBJ databases">
        <authorList>
            <person name="Sun Q."/>
            <person name="Mori K."/>
        </authorList>
    </citation>
    <scope>NUCLEOTIDE SEQUENCE [LARGE SCALE GENOMIC DNA]</scope>
    <source>
        <strain evidence="5 6">CCM 3426</strain>
    </source>
</reference>
<comment type="caution">
    <text evidence="5">The sequence shown here is derived from an EMBL/GenBank/DDBJ whole genome shotgun (WGS) entry which is preliminary data.</text>
</comment>
<evidence type="ECO:0000256" key="1">
    <source>
        <dbReference type="ARBA" id="ARBA00023125"/>
    </source>
</evidence>
<gene>
    <name evidence="5" type="ORF">ACFFV7_02380</name>
</gene>
<keyword evidence="6" id="KW-1185">Reference proteome</keyword>
<dbReference type="RefSeq" id="WP_189645643.1">
    <property type="nucleotide sequence ID" value="NZ_BMRC01000001.1"/>
</dbReference>
<dbReference type="Gene3D" id="3.90.1750.20">
    <property type="entry name" value="Putative Large Serine Recombinase, Chain B, Domain 2"/>
    <property type="match status" value="1"/>
</dbReference>
<feature type="region of interest" description="Disordered" evidence="3">
    <location>
        <begin position="66"/>
        <end position="86"/>
    </location>
</feature>
<dbReference type="PANTHER" id="PTHR30461:SF2">
    <property type="entry name" value="SERINE RECOMBINASE PINE-RELATED"/>
    <property type="match status" value="1"/>
</dbReference>
<accession>A0ABV5I7A7</accession>
<name>A0ABV5I7A7_9ACTN</name>
<evidence type="ECO:0000256" key="2">
    <source>
        <dbReference type="ARBA" id="ARBA00023172"/>
    </source>
</evidence>
<dbReference type="PANTHER" id="PTHR30461">
    <property type="entry name" value="DNA-INVERTASE FROM LAMBDOID PROPHAGE"/>
    <property type="match status" value="1"/>
</dbReference>
<organism evidence="5 6">
    <name type="scientific">Nonomuraea spiralis</name>
    <dbReference type="NCBI Taxonomy" id="46182"/>
    <lineage>
        <taxon>Bacteria</taxon>
        <taxon>Bacillati</taxon>
        <taxon>Actinomycetota</taxon>
        <taxon>Actinomycetes</taxon>
        <taxon>Streptosporangiales</taxon>
        <taxon>Streptosporangiaceae</taxon>
        <taxon>Nonomuraea</taxon>
    </lineage>
</organism>
<feature type="domain" description="Recombinase" evidence="4">
    <location>
        <begin position="93"/>
        <end position="183"/>
    </location>
</feature>
<sequence length="325" mass="35849">MPATEEVDASTAVGKLTRGMLMELSAFESDRSGEQWAEAYHNRLARGLPPSGAQYFGYVRRGRQPHPLDPKRTLRDPSDGEERYEPDIDSGAAKALADCYETYVADQNFAHLARGLNRDGYTTEGGLQWSAETLRQVMDQGFAAGLLRIHDPECRCRRAARCQRKVFRPGAHQPLIRPGLWDRYVKPRDAKVTRPSRSVHEFTGFIGCWHCGGGMHLIQQDASFICGSRARNDLVLCGSRHVSLKAVQTALLEVLAAWAPEIEARAATAAIKPEPSREDQVHQGLARELLLSLRMSSGEYVSVGFIEGTAVLSGAIGGSMESWLD</sequence>
<keyword evidence="1" id="KW-0238">DNA-binding</keyword>
<keyword evidence="2" id="KW-0233">DNA recombination</keyword>
<protein>
    <submittedName>
        <fullName evidence="5">Recombinase family protein</fullName>
    </submittedName>
</protein>
<evidence type="ECO:0000256" key="3">
    <source>
        <dbReference type="SAM" id="MobiDB-lite"/>
    </source>
</evidence>
<dbReference type="EMBL" id="JBHMEI010000001">
    <property type="protein sequence ID" value="MFB9200028.1"/>
    <property type="molecule type" value="Genomic_DNA"/>
</dbReference>